<gene>
    <name evidence="1" type="ORF">PMZ80_005650</name>
</gene>
<protein>
    <recommendedName>
        <fullName evidence="3">Proteasome assembly chaperone 3</fullName>
    </recommendedName>
</protein>
<evidence type="ECO:0008006" key="3">
    <source>
        <dbReference type="Google" id="ProtNLM"/>
    </source>
</evidence>
<comment type="caution">
    <text evidence="1">The sequence shown here is derived from an EMBL/GenBank/DDBJ whole genome shotgun (WGS) entry which is preliminary data.</text>
</comment>
<dbReference type="RefSeq" id="XP_064729790.1">
    <property type="nucleotide sequence ID" value="XM_064874068.1"/>
</dbReference>
<dbReference type="GeneID" id="89999099"/>
<name>A0ABR0RM68_9EURO</name>
<evidence type="ECO:0000313" key="1">
    <source>
        <dbReference type="EMBL" id="KAK5941700.1"/>
    </source>
</evidence>
<reference evidence="1 2" key="1">
    <citation type="journal article" date="2023" name="Res Sq">
        <title>Genomic and morphological characterization of Knufia obscura isolated from the Mars 2020 spacecraft assembly facility.</title>
        <authorList>
            <person name="Chander A.M."/>
            <person name="Teixeira M.M."/>
            <person name="Singh N.K."/>
            <person name="Williams M.P."/>
            <person name="Parker C.W."/>
            <person name="Leo P."/>
            <person name="Stajich J.E."/>
            <person name="Torok T."/>
            <person name="Tighe S."/>
            <person name="Mason C.E."/>
            <person name="Venkateswaran K."/>
        </authorList>
    </citation>
    <scope>NUCLEOTIDE SEQUENCE [LARGE SCALE GENOMIC DNA]</scope>
    <source>
        <strain evidence="1 2">CCFEE 5817</strain>
    </source>
</reference>
<keyword evidence="2" id="KW-1185">Reference proteome</keyword>
<dbReference type="InterPro" id="IPR053720">
    <property type="entry name" value="Psm_Assembly_Chaperone"/>
</dbReference>
<dbReference type="Gene3D" id="3.30.230.90">
    <property type="match status" value="1"/>
</dbReference>
<dbReference type="PANTHER" id="PTHR31051:SF1">
    <property type="entry name" value="PROTEASOME ASSEMBLY CHAPERONE 3"/>
    <property type="match status" value="1"/>
</dbReference>
<organism evidence="1 2">
    <name type="scientific">Knufia obscura</name>
    <dbReference type="NCBI Taxonomy" id="1635080"/>
    <lineage>
        <taxon>Eukaryota</taxon>
        <taxon>Fungi</taxon>
        <taxon>Dikarya</taxon>
        <taxon>Ascomycota</taxon>
        <taxon>Pezizomycotina</taxon>
        <taxon>Eurotiomycetes</taxon>
        <taxon>Chaetothyriomycetidae</taxon>
        <taxon>Chaetothyriales</taxon>
        <taxon>Trichomeriaceae</taxon>
        <taxon>Knufia</taxon>
    </lineage>
</organism>
<dbReference type="Proteomes" id="UP001334248">
    <property type="component" value="Unassembled WGS sequence"/>
</dbReference>
<proteinExistence type="predicted"/>
<sequence>MAFGAKTQPHSGSTCTDADLRNRRRDFVAQRPRHKVRTYIWATYTLASTFNTHTRPMGLQIYTMDDPTLVTLPYPAQTTTTTTTISTTNTPTTITRISFADKLLITITQHGRLAQWLTVPLAADNPTTTDPHFGLAGTSDEDSLLPVTRFQPRTLLGAGGGDRETMGQLYASQIASLITTKDPGEGRVLMVGLGIAKVDLSREGFLEVLDAVTRVL</sequence>
<dbReference type="InterPro" id="IPR018788">
    <property type="entry name" value="Proteasome_assmbl_chp_3"/>
</dbReference>
<accession>A0ABR0RM68</accession>
<dbReference type="EMBL" id="JAVHJV010000006">
    <property type="protein sequence ID" value="KAK5941700.1"/>
    <property type="molecule type" value="Genomic_DNA"/>
</dbReference>
<evidence type="ECO:0000313" key="2">
    <source>
        <dbReference type="Proteomes" id="UP001334248"/>
    </source>
</evidence>
<dbReference type="PANTHER" id="PTHR31051">
    <property type="entry name" value="PROTEASOME ASSEMBLY CHAPERONE 3"/>
    <property type="match status" value="1"/>
</dbReference>